<evidence type="ECO:0000313" key="3">
    <source>
        <dbReference type="Proteomes" id="UP001221142"/>
    </source>
</evidence>
<dbReference type="AlphaFoldDB" id="A0AAD7FAS7"/>
<gene>
    <name evidence="2" type="ORF">FB45DRAFT_1036957</name>
</gene>
<dbReference type="Proteomes" id="UP001221142">
    <property type="component" value="Unassembled WGS sequence"/>
</dbReference>
<reference evidence="2" key="1">
    <citation type="submission" date="2023-03" db="EMBL/GenBank/DDBJ databases">
        <title>Massive genome expansion in bonnet fungi (Mycena s.s.) driven by repeated elements and novel gene families across ecological guilds.</title>
        <authorList>
            <consortium name="Lawrence Berkeley National Laboratory"/>
            <person name="Harder C.B."/>
            <person name="Miyauchi S."/>
            <person name="Viragh M."/>
            <person name="Kuo A."/>
            <person name="Thoen E."/>
            <person name="Andreopoulos B."/>
            <person name="Lu D."/>
            <person name="Skrede I."/>
            <person name="Drula E."/>
            <person name="Henrissat B."/>
            <person name="Morin E."/>
            <person name="Kohler A."/>
            <person name="Barry K."/>
            <person name="LaButti K."/>
            <person name="Morin E."/>
            <person name="Salamov A."/>
            <person name="Lipzen A."/>
            <person name="Mereny Z."/>
            <person name="Hegedus B."/>
            <person name="Baldrian P."/>
            <person name="Stursova M."/>
            <person name="Weitz H."/>
            <person name="Taylor A."/>
            <person name="Grigoriev I.V."/>
            <person name="Nagy L.G."/>
            <person name="Martin F."/>
            <person name="Kauserud H."/>
        </authorList>
    </citation>
    <scope>NUCLEOTIDE SEQUENCE</scope>
    <source>
        <strain evidence="2">9284</strain>
    </source>
</reference>
<name>A0AAD7FAS7_9AGAR</name>
<dbReference type="EMBL" id="JARKIF010000030">
    <property type="protein sequence ID" value="KAJ7612746.1"/>
    <property type="molecule type" value="Genomic_DNA"/>
</dbReference>
<accession>A0AAD7FAS7</accession>
<evidence type="ECO:0000256" key="1">
    <source>
        <dbReference type="SAM" id="MobiDB-lite"/>
    </source>
</evidence>
<feature type="region of interest" description="Disordered" evidence="1">
    <location>
        <begin position="80"/>
        <end position="99"/>
    </location>
</feature>
<proteinExistence type="predicted"/>
<comment type="caution">
    <text evidence="2">The sequence shown here is derived from an EMBL/GenBank/DDBJ whole genome shotgun (WGS) entry which is preliminary data.</text>
</comment>
<protein>
    <submittedName>
        <fullName evidence="2">Uncharacterized protein</fullName>
    </submittedName>
</protein>
<evidence type="ECO:0000313" key="2">
    <source>
        <dbReference type="EMBL" id="KAJ7612746.1"/>
    </source>
</evidence>
<sequence>MCNLDSFTPPSMHPTAHVEIPCHRRGCTHINTYVGPNPVDGIASQQNAHAVECIGVPCETKGQTASTLQTLRKARGLQSPFATGRRGPATSQGQPTGEWQPAFNRRARLPGTGPGELNMKSHMHMRSRVRKAAKQARADEKVALSESGATIERNPKVATKPQSVSRVLNRGGHRKRLDVHRESKKVRRVGRAQERKVKEWTLDPGPVPVYEPTTFWAKYCPSEEYNAWLNV</sequence>
<keyword evidence="3" id="KW-1185">Reference proteome</keyword>
<organism evidence="2 3">
    <name type="scientific">Roridomyces roridus</name>
    <dbReference type="NCBI Taxonomy" id="1738132"/>
    <lineage>
        <taxon>Eukaryota</taxon>
        <taxon>Fungi</taxon>
        <taxon>Dikarya</taxon>
        <taxon>Basidiomycota</taxon>
        <taxon>Agaricomycotina</taxon>
        <taxon>Agaricomycetes</taxon>
        <taxon>Agaricomycetidae</taxon>
        <taxon>Agaricales</taxon>
        <taxon>Marasmiineae</taxon>
        <taxon>Mycenaceae</taxon>
        <taxon>Roridomyces</taxon>
    </lineage>
</organism>